<dbReference type="SMART" id="SM00248">
    <property type="entry name" value="ANK"/>
    <property type="match status" value="12"/>
</dbReference>
<accession>A0A2H3TVM0</accession>
<reference evidence="5" key="1">
    <citation type="submission" date="2016-09" db="EMBL/GenBank/DDBJ databases">
        <authorList>
            <person name="Guldener U."/>
        </authorList>
    </citation>
    <scope>NUCLEOTIDE SEQUENCE [LARGE SCALE GENOMIC DNA]</scope>
    <source>
        <strain evidence="5">V64-1</strain>
    </source>
</reference>
<proteinExistence type="predicted"/>
<dbReference type="PANTHER" id="PTHR24198">
    <property type="entry name" value="ANKYRIN REPEAT AND PROTEIN KINASE DOMAIN-CONTAINING PROTEIN"/>
    <property type="match status" value="1"/>
</dbReference>
<keyword evidence="1" id="KW-0677">Repeat</keyword>
<evidence type="ECO:0000256" key="3">
    <source>
        <dbReference type="PROSITE-ProRule" id="PRU00023"/>
    </source>
</evidence>
<dbReference type="PROSITE" id="PS50297">
    <property type="entry name" value="ANK_REP_REGION"/>
    <property type="match status" value="3"/>
</dbReference>
<sequence length="547" mass="59778">MVSVCCGLVTSDNAGAKIRLVHYTTYEYFKRNELRLFPEAQTTIAKHCINYLSLDEFGSKFGSENFLGSAHRLWSLTKKFPFYKYAALQWANHARIDAISDKPNTTIISFLRRPRNLNIAMRVMFKDLNDNRRAYTGLSGHLDKSPFFGSDYTSKGMNGLHVAAFCGLSDLVPLLGKEFGIDSADQFGATALEWALRGEHETTIESVLGQNPNMNAQQGQGSRAIMYAIKLGSITIVELLVRAHPNMNFRSPHEETTHLIEAIENGHQAIVKLLLSKGADPNLCHSNKRSALGEACANGHKGIAQLLIKSGAELDYRDWRGRTACMNACARGLQDIFQLLRQEGASTHLKDYDGDSAIVSASEYGHTAICSLLLETNNSLDPTDIGLALIEAARNGHETVVKLLLRHSSTTPRSSIYAGVALIEAAGDGHEVVVKVLLRHNTVASESSTNYGGQALIKAVDGGYDNIVDLLLNAGVDTEAPDGLGRTPIFVAIRQGNVSLIQRLIRAGADINAVEQFSGKTPIVVAQNNNYRHIVKLLQDNNTSFIS</sequence>
<dbReference type="VEuPathDB" id="FungiDB:HZS61_017880"/>
<feature type="repeat" description="ANK" evidence="3">
    <location>
        <begin position="451"/>
        <end position="483"/>
    </location>
</feature>
<dbReference type="SUPFAM" id="SSF48403">
    <property type="entry name" value="Ankyrin repeat"/>
    <property type="match status" value="1"/>
</dbReference>
<evidence type="ECO:0000313" key="4">
    <source>
        <dbReference type="EMBL" id="SCO92664.1"/>
    </source>
</evidence>
<dbReference type="EMBL" id="FMJY01000012">
    <property type="protein sequence ID" value="SCO92664.1"/>
    <property type="molecule type" value="Genomic_DNA"/>
</dbReference>
<dbReference type="PROSITE" id="PS50088">
    <property type="entry name" value="ANK_REPEAT"/>
    <property type="match status" value="4"/>
</dbReference>
<feature type="repeat" description="ANK" evidence="3">
    <location>
        <begin position="484"/>
        <end position="516"/>
    </location>
</feature>
<keyword evidence="2 3" id="KW-0040">ANK repeat</keyword>
<dbReference type="AlphaFoldDB" id="A0A2H3TVM0"/>
<dbReference type="Proteomes" id="UP000219369">
    <property type="component" value="Unassembled WGS sequence"/>
</dbReference>
<evidence type="ECO:0000256" key="1">
    <source>
        <dbReference type="ARBA" id="ARBA00022737"/>
    </source>
</evidence>
<organism evidence="4 5">
    <name type="scientific">Fusarium oxysporum</name>
    <name type="common">Fusarium vascular wilt</name>
    <dbReference type="NCBI Taxonomy" id="5507"/>
    <lineage>
        <taxon>Eukaryota</taxon>
        <taxon>Fungi</taxon>
        <taxon>Dikarya</taxon>
        <taxon>Ascomycota</taxon>
        <taxon>Pezizomycotina</taxon>
        <taxon>Sordariomycetes</taxon>
        <taxon>Hypocreomycetidae</taxon>
        <taxon>Hypocreales</taxon>
        <taxon>Nectriaceae</taxon>
        <taxon>Fusarium</taxon>
        <taxon>Fusarium oxysporum species complex</taxon>
    </lineage>
</organism>
<dbReference type="OrthoDB" id="1577640at2759"/>
<dbReference type="PANTHER" id="PTHR24198:SF165">
    <property type="entry name" value="ANKYRIN REPEAT-CONTAINING PROTEIN-RELATED"/>
    <property type="match status" value="1"/>
</dbReference>
<name>A0A2H3TVM0_FUSOX</name>
<evidence type="ECO:0000256" key="2">
    <source>
        <dbReference type="ARBA" id="ARBA00023043"/>
    </source>
</evidence>
<feature type="repeat" description="ANK" evidence="3">
    <location>
        <begin position="254"/>
        <end position="286"/>
    </location>
</feature>
<gene>
    <name evidence="4" type="ORF">FRV6_16792</name>
</gene>
<dbReference type="VEuPathDB" id="FungiDB:FOZG_06051"/>
<evidence type="ECO:0000313" key="5">
    <source>
        <dbReference type="Proteomes" id="UP000219369"/>
    </source>
</evidence>
<dbReference type="Gene3D" id="1.25.40.20">
    <property type="entry name" value="Ankyrin repeat-containing domain"/>
    <property type="match status" value="2"/>
</dbReference>
<dbReference type="Pfam" id="PF12796">
    <property type="entry name" value="Ank_2"/>
    <property type="match status" value="2"/>
</dbReference>
<feature type="repeat" description="ANK" evidence="3">
    <location>
        <begin position="287"/>
        <end position="319"/>
    </location>
</feature>
<dbReference type="InterPro" id="IPR002110">
    <property type="entry name" value="Ankyrin_rpt"/>
</dbReference>
<dbReference type="InterPro" id="IPR036770">
    <property type="entry name" value="Ankyrin_rpt-contain_sf"/>
</dbReference>
<protein>
    <submittedName>
        <fullName evidence="4">Uncharacterized protein</fullName>
    </submittedName>
</protein>